<reference key="1">
    <citation type="submission" date="2017-08" db="EMBL/GenBank/DDBJ databases">
        <title>A dynamic microbial community with high functional redundancy inhabits the cold, oxic subseafloor aquifer.</title>
        <authorList>
            <person name="Tully B.J."/>
            <person name="Wheat C.G."/>
            <person name="Glazer B.T."/>
            <person name="Huber J.A."/>
        </authorList>
    </citation>
    <scope>NUCLEOTIDE SEQUENCE [LARGE SCALE GENOMIC DNA]</scope>
</reference>
<organism evidence="2">
    <name type="scientific">OCS116 cluster bacterium</name>
    <dbReference type="NCBI Taxonomy" id="2030921"/>
    <lineage>
        <taxon>Bacteria</taxon>
        <taxon>Pseudomonadati</taxon>
        <taxon>Pseudomonadota</taxon>
        <taxon>Alphaproteobacteria</taxon>
        <taxon>OCS116 cluster</taxon>
    </lineage>
</organism>
<dbReference type="Pfam" id="PF04304">
    <property type="entry name" value="DUF454"/>
    <property type="match status" value="1"/>
</dbReference>
<accession>A0A2A4YUY4</accession>
<sequence length="132" mass="14835">MKNNKFNLKSSLYLALGYLSFALGFIGIFLPILPTTPFMIVALWAFSKGSKKMHSWLLNHPKFGTSLQAWEQHKVIPIKAKLTAFVFILASATYILFFSNVPTYAVIMSVSTMACAITYVLTRPSKVKHKND</sequence>
<gene>
    <name evidence="2" type="ORF">COB13_13410</name>
</gene>
<proteinExistence type="predicted"/>
<comment type="caution">
    <text evidence="2">The sequence shown here is derived from an EMBL/GenBank/DDBJ whole genome shotgun (WGS) entry which is preliminary data.</text>
</comment>
<protein>
    <recommendedName>
        <fullName evidence="3">Inner membrane protein</fullName>
    </recommendedName>
</protein>
<dbReference type="EMBL" id="NVUS01000021">
    <property type="protein sequence ID" value="PCI98440.1"/>
    <property type="molecule type" value="Genomic_DNA"/>
</dbReference>
<keyword evidence="1" id="KW-0812">Transmembrane</keyword>
<feature type="transmembrane region" description="Helical" evidence="1">
    <location>
        <begin position="12"/>
        <end position="45"/>
    </location>
</feature>
<feature type="transmembrane region" description="Helical" evidence="1">
    <location>
        <begin position="104"/>
        <end position="122"/>
    </location>
</feature>
<dbReference type="PANTHER" id="PTHR35813:SF1">
    <property type="entry name" value="INNER MEMBRANE PROTEIN YBAN"/>
    <property type="match status" value="1"/>
</dbReference>
<feature type="transmembrane region" description="Helical" evidence="1">
    <location>
        <begin position="82"/>
        <end position="98"/>
    </location>
</feature>
<dbReference type="PANTHER" id="PTHR35813">
    <property type="entry name" value="INNER MEMBRANE PROTEIN YBAN"/>
    <property type="match status" value="1"/>
</dbReference>
<dbReference type="PIRSF" id="PIRSF016789">
    <property type="entry name" value="DUF454"/>
    <property type="match status" value="1"/>
</dbReference>
<keyword evidence="1" id="KW-0472">Membrane</keyword>
<reference evidence="2" key="2">
    <citation type="journal article" date="2018" name="ISME J.">
        <title>A dynamic microbial community with high functional redundancy inhabits the cold, oxic subseafloor aquifer.</title>
        <authorList>
            <person name="Tully B.J."/>
            <person name="Wheat C.G."/>
            <person name="Glazer B.T."/>
            <person name="Huber J.A."/>
        </authorList>
    </citation>
    <scope>NUCLEOTIDE SEQUENCE</scope>
    <source>
        <strain evidence="2">NORP83</strain>
    </source>
</reference>
<name>A0A2A4YUY4_9PROT</name>
<evidence type="ECO:0008006" key="3">
    <source>
        <dbReference type="Google" id="ProtNLM"/>
    </source>
</evidence>
<dbReference type="InterPro" id="IPR007401">
    <property type="entry name" value="DUF454"/>
</dbReference>
<evidence type="ECO:0000256" key="1">
    <source>
        <dbReference type="SAM" id="Phobius"/>
    </source>
</evidence>
<dbReference type="AlphaFoldDB" id="A0A2A4YUY4"/>
<keyword evidence="1" id="KW-1133">Transmembrane helix</keyword>
<evidence type="ECO:0000313" key="2">
    <source>
        <dbReference type="EMBL" id="PCI98440.1"/>
    </source>
</evidence>
<dbReference type="GO" id="GO:0005886">
    <property type="term" value="C:plasma membrane"/>
    <property type="evidence" value="ECO:0007669"/>
    <property type="project" value="TreeGrafter"/>
</dbReference>